<proteinExistence type="predicted"/>
<dbReference type="PANTHER" id="PTHR33939:SF1">
    <property type="entry name" value="DUF4371 DOMAIN-CONTAINING PROTEIN"/>
    <property type="match status" value="1"/>
</dbReference>
<evidence type="ECO:0000313" key="3">
    <source>
        <dbReference type="Proteomes" id="UP000292052"/>
    </source>
</evidence>
<comment type="caution">
    <text evidence="2">The sequence shown here is derived from an EMBL/GenBank/DDBJ whole genome shotgun (WGS) entry which is preliminary data.</text>
</comment>
<evidence type="ECO:0000313" key="2">
    <source>
        <dbReference type="EMBL" id="RZC39589.1"/>
    </source>
</evidence>
<gene>
    <name evidence="2" type="ORF">BDFB_009725</name>
</gene>
<organism evidence="2 3">
    <name type="scientific">Asbolus verrucosus</name>
    <name type="common">Desert ironclad beetle</name>
    <dbReference type="NCBI Taxonomy" id="1661398"/>
    <lineage>
        <taxon>Eukaryota</taxon>
        <taxon>Metazoa</taxon>
        <taxon>Ecdysozoa</taxon>
        <taxon>Arthropoda</taxon>
        <taxon>Hexapoda</taxon>
        <taxon>Insecta</taxon>
        <taxon>Pterygota</taxon>
        <taxon>Neoptera</taxon>
        <taxon>Endopterygota</taxon>
        <taxon>Coleoptera</taxon>
        <taxon>Polyphaga</taxon>
        <taxon>Cucujiformia</taxon>
        <taxon>Tenebrionidae</taxon>
        <taxon>Pimeliinae</taxon>
        <taxon>Asbolus</taxon>
    </lineage>
</organism>
<evidence type="ECO:0000259" key="1">
    <source>
        <dbReference type="Pfam" id="PF13358"/>
    </source>
</evidence>
<reference evidence="2 3" key="1">
    <citation type="submission" date="2017-03" db="EMBL/GenBank/DDBJ databases">
        <title>Genome of the blue death feigning beetle - Asbolus verrucosus.</title>
        <authorList>
            <person name="Rider S.D."/>
        </authorList>
    </citation>
    <scope>NUCLEOTIDE SEQUENCE [LARGE SCALE GENOMIC DNA]</scope>
    <source>
        <strain evidence="2">Butters</strain>
        <tissue evidence="2">Head and leg muscle</tissue>
    </source>
</reference>
<dbReference type="PANTHER" id="PTHR33939">
    <property type="entry name" value="PROTEIN CBG22215"/>
    <property type="match status" value="1"/>
</dbReference>
<protein>
    <submittedName>
        <fullName evidence="2">DDE 3 domain containing protein</fullName>
    </submittedName>
</protein>
<dbReference type="OrthoDB" id="6757964at2759"/>
<accession>A0A482W4E0</accession>
<dbReference type="Gene3D" id="3.30.420.10">
    <property type="entry name" value="Ribonuclease H-like superfamily/Ribonuclease H"/>
    <property type="match status" value="1"/>
</dbReference>
<dbReference type="InterPro" id="IPR038717">
    <property type="entry name" value="Tc1-like_DDE_dom"/>
</dbReference>
<dbReference type="EMBL" id="QDEB01032932">
    <property type="protein sequence ID" value="RZC39589.1"/>
    <property type="molecule type" value="Genomic_DNA"/>
</dbReference>
<dbReference type="Pfam" id="PF13358">
    <property type="entry name" value="DDE_3"/>
    <property type="match status" value="1"/>
</dbReference>
<feature type="domain" description="Tc1-like transposase DDE" evidence="1">
    <location>
        <begin position="5"/>
        <end position="99"/>
    </location>
</feature>
<name>A0A482W4E0_ASBVE</name>
<keyword evidence="3" id="KW-1185">Reference proteome</keyword>
<dbReference type="Proteomes" id="UP000292052">
    <property type="component" value="Unassembled WGS sequence"/>
</dbReference>
<sequence>MSAYIFEKWFLENLLPNVPRNSVIVMDNASYHSAQTEKIPNTSSNKEEIKEFLQNNVLFFEERLIPGFQVFRFPQHHCNFNSIEMIWAELESHLRRKNISPKFSCSMIQLIKNEIGRISNVSWKNCVQHVIREENDYRNKLVPELIIHVEDESSDESDFDDE</sequence>
<dbReference type="AlphaFoldDB" id="A0A482W4E0"/>
<dbReference type="InterPro" id="IPR036397">
    <property type="entry name" value="RNaseH_sf"/>
</dbReference>
<dbReference type="GO" id="GO:0003676">
    <property type="term" value="F:nucleic acid binding"/>
    <property type="evidence" value="ECO:0007669"/>
    <property type="project" value="InterPro"/>
</dbReference>